<protein>
    <recommendedName>
        <fullName evidence="6">O-antigen ligase-related domain-containing protein</fullName>
    </recommendedName>
</protein>
<evidence type="ECO:0000256" key="5">
    <source>
        <dbReference type="SAM" id="Phobius"/>
    </source>
</evidence>
<dbReference type="PANTHER" id="PTHR37422">
    <property type="entry name" value="TEICHURONIC ACID BIOSYNTHESIS PROTEIN TUAE"/>
    <property type="match status" value="1"/>
</dbReference>
<keyword evidence="2 5" id="KW-0812">Transmembrane</keyword>
<keyword evidence="3 5" id="KW-1133">Transmembrane helix</keyword>
<feature type="transmembrane region" description="Helical" evidence="5">
    <location>
        <begin position="62"/>
        <end position="80"/>
    </location>
</feature>
<gene>
    <name evidence="7" type="ORF">COS53_00910</name>
</gene>
<feature type="transmembrane region" description="Helical" evidence="5">
    <location>
        <begin position="181"/>
        <end position="198"/>
    </location>
</feature>
<dbReference type="GO" id="GO:0016020">
    <property type="term" value="C:membrane"/>
    <property type="evidence" value="ECO:0007669"/>
    <property type="project" value="UniProtKB-SubCell"/>
</dbReference>
<feature type="domain" description="O-antigen ligase-related" evidence="6">
    <location>
        <begin position="24"/>
        <end position="163"/>
    </location>
</feature>
<comment type="subcellular location">
    <subcellularLocation>
        <location evidence="1">Membrane</location>
        <topology evidence="1">Multi-pass membrane protein</topology>
    </subcellularLocation>
</comment>
<evidence type="ECO:0000256" key="3">
    <source>
        <dbReference type="ARBA" id="ARBA00022989"/>
    </source>
</evidence>
<dbReference type="PANTHER" id="PTHR37422:SF13">
    <property type="entry name" value="LIPOPOLYSACCHARIDE BIOSYNTHESIS PROTEIN PA4999-RELATED"/>
    <property type="match status" value="1"/>
</dbReference>
<dbReference type="InterPro" id="IPR007016">
    <property type="entry name" value="O-antigen_ligase-rel_domated"/>
</dbReference>
<dbReference type="Pfam" id="PF04932">
    <property type="entry name" value="Wzy_C"/>
    <property type="match status" value="1"/>
</dbReference>
<evidence type="ECO:0000313" key="7">
    <source>
        <dbReference type="EMBL" id="PIV07724.1"/>
    </source>
</evidence>
<proteinExistence type="predicted"/>
<dbReference type="Proteomes" id="UP000229191">
    <property type="component" value="Unassembled WGS sequence"/>
</dbReference>
<evidence type="ECO:0000313" key="8">
    <source>
        <dbReference type="Proteomes" id="UP000229191"/>
    </source>
</evidence>
<dbReference type="AlphaFoldDB" id="A0A2M7BQH7"/>
<evidence type="ECO:0000259" key="6">
    <source>
        <dbReference type="Pfam" id="PF04932"/>
    </source>
</evidence>
<name>A0A2M7BQH7_9BACT</name>
<dbReference type="EMBL" id="PEVB01000027">
    <property type="protein sequence ID" value="PIV07724.1"/>
    <property type="molecule type" value="Genomic_DNA"/>
</dbReference>
<sequence>MRYQNYELKITNYELKKRIFYWSVVFCGLLGLFLSGSRTVWGILIILLITNYELRITNWKKTLGTILIFGGLVVLIFSLISNNYRIVDFVGGWDSEGMVKRGGLMVASLKMIKDHLLFGVGAGNFLVRLPEYQQNSGVFWLQPVHNIIILMTVEYGLVGFLMMMKFSIFNFQFSIKKKNNLIVLGIILITGMVDHYWLTLPQNWWLMCVVLSLI</sequence>
<reference evidence="8" key="1">
    <citation type="submission" date="2017-09" db="EMBL/GenBank/DDBJ databases">
        <title>Depth-based differentiation of microbial function through sediment-hosted aquifers and enrichment of novel symbionts in the deep terrestrial subsurface.</title>
        <authorList>
            <person name="Probst A.J."/>
            <person name="Ladd B."/>
            <person name="Jarett J.K."/>
            <person name="Geller-Mcgrath D.E."/>
            <person name="Sieber C.M.K."/>
            <person name="Emerson J.B."/>
            <person name="Anantharaman K."/>
            <person name="Thomas B.C."/>
            <person name="Malmstrom R."/>
            <person name="Stieglmeier M."/>
            <person name="Klingl A."/>
            <person name="Woyke T."/>
            <person name="Ryan C.M."/>
            <person name="Banfield J.F."/>
        </authorList>
    </citation>
    <scope>NUCLEOTIDE SEQUENCE [LARGE SCALE GENOMIC DNA]</scope>
</reference>
<evidence type="ECO:0000256" key="1">
    <source>
        <dbReference type="ARBA" id="ARBA00004141"/>
    </source>
</evidence>
<comment type="caution">
    <text evidence="7">The sequence shown here is derived from an EMBL/GenBank/DDBJ whole genome shotgun (WGS) entry which is preliminary data.</text>
</comment>
<evidence type="ECO:0000256" key="2">
    <source>
        <dbReference type="ARBA" id="ARBA00022692"/>
    </source>
</evidence>
<accession>A0A2M7BQH7</accession>
<evidence type="ECO:0000256" key="4">
    <source>
        <dbReference type="ARBA" id="ARBA00023136"/>
    </source>
</evidence>
<feature type="transmembrane region" description="Helical" evidence="5">
    <location>
        <begin position="20"/>
        <end position="50"/>
    </location>
</feature>
<dbReference type="InterPro" id="IPR051533">
    <property type="entry name" value="WaaL-like"/>
</dbReference>
<feature type="transmembrane region" description="Helical" evidence="5">
    <location>
        <begin position="147"/>
        <end position="169"/>
    </location>
</feature>
<keyword evidence="4 5" id="KW-0472">Membrane</keyword>
<organism evidence="7 8">
    <name type="scientific">Candidatus Shapirobacteria bacterium CG03_land_8_20_14_0_80_35_14</name>
    <dbReference type="NCBI Taxonomy" id="1974878"/>
    <lineage>
        <taxon>Bacteria</taxon>
        <taxon>Candidatus Shapironibacteriota</taxon>
    </lineage>
</organism>